<reference evidence="7" key="1">
    <citation type="journal article" date="2020" name="Stud. Mycol.">
        <title>101 Dothideomycetes genomes: a test case for predicting lifestyles and emergence of pathogens.</title>
        <authorList>
            <person name="Haridas S."/>
            <person name="Albert R."/>
            <person name="Binder M."/>
            <person name="Bloem J."/>
            <person name="Labutti K."/>
            <person name="Salamov A."/>
            <person name="Andreopoulos B."/>
            <person name="Baker S."/>
            <person name="Barry K."/>
            <person name="Bills G."/>
            <person name="Bluhm B."/>
            <person name="Cannon C."/>
            <person name="Castanera R."/>
            <person name="Culley D."/>
            <person name="Daum C."/>
            <person name="Ezra D."/>
            <person name="Gonzalez J."/>
            <person name="Henrissat B."/>
            <person name="Kuo A."/>
            <person name="Liang C."/>
            <person name="Lipzen A."/>
            <person name="Lutzoni F."/>
            <person name="Magnuson J."/>
            <person name="Mondo S."/>
            <person name="Nolan M."/>
            <person name="Ohm R."/>
            <person name="Pangilinan J."/>
            <person name="Park H.-J."/>
            <person name="Ramirez L."/>
            <person name="Alfaro M."/>
            <person name="Sun H."/>
            <person name="Tritt A."/>
            <person name="Yoshinaga Y."/>
            <person name="Zwiers L.-H."/>
            <person name="Turgeon B."/>
            <person name="Goodwin S."/>
            <person name="Spatafora J."/>
            <person name="Crous P."/>
            <person name="Grigoriev I."/>
        </authorList>
    </citation>
    <scope>NUCLEOTIDE SEQUENCE</scope>
    <source>
        <strain evidence="7">CBS 125425</strain>
    </source>
</reference>
<keyword evidence="8" id="KW-1185">Reference proteome</keyword>
<dbReference type="EMBL" id="ML996290">
    <property type="protein sequence ID" value="KAF2728208.1"/>
    <property type="molecule type" value="Genomic_DNA"/>
</dbReference>
<dbReference type="InterPro" id="IPR002938">
    <property type="entry name" value="FAD-bd"/>
</dbReference>
<dbReference type="SUPFAM" id="SSF54373">
    <property type="entry name" value="FAD-linked reductases, C-terminal domain"/>
    <property type="match status" value="1"/>
</dbReference>
<evidence type="ECO:0000313" key="8">
    <source>
        <dbReference type="Proteomes" id="UP000799444"/>
    </source>
</evidence>
<dbReference type="Proteomes" id="UP000799444">
    <property type="component" value="Unassembled WGS sequence"/>
</dbReference>
<proteinExistence type="inferred from homology"/>
<dbReference type="OrthoDB" id="1878542at2759"/>
<dbReference type="PANTHER" id="PTHR13789">
    <property type="entry name" value="MONOOXYGENASE"/>
    <property type="match status" value="1"/>
</dbReference>
<evidence type="ECO:0000256" key="4">
    <source>
        <dbReference type="ARBA" id="ARBA00023002"/>
    </source>
</evidence>
<dbReference type="FunFam" id="3.50.50.60:FF:000115">
    <property type="entry name" value="Salicylate hydroxylase, putative"/>
    <property type="match status" value="1"/>
</dbReference>
<dbReference type="AlphaFoldDB" id="A0A9P4QJ14"/>
<dbReference type="PANTHER" id="PTHR13789:SF147">
    <property type="entry name" value="PUTATIVE (AFU_ORTHOLOGUE AFUA_2G01950)-RELATED"/>
    <property type="match status" value="1"/>
</dbReference>
<evidence type="ECO:0000259" key="6">
    <source>
        <dbReference type="Pfam" id="PF01494"/>
    </source>
</evidence>
<evidence type="ECO:0000256" key="1">
    <source>
        <dbReference type="ARBA" id="ARBA00007992"/>
    </source>
</evidence>
<comment type="similarity">
    <text evidence="1">Belongs to the paxM FAD-dependent monooxygenase family.</text>
</comment>
<dbReference type="Pfam" id="PF01494">
    <property type="entry name" value="FAD_binding_3"/>
    <property type="match status" value="1"/>
</dbReference>
<dbReference type="InterPro" id="IPR050493">
    <property type="entry name" value="FAD-dep_Monooxygenase_BioMet"/>
</dbReference>
<keyword evidence="3" id="KW-0274">FAD</keyword>
<dbReference type="PRINTS" id="PR00420">
    <property type="entry name" value="RNGMNOXGNASE"/>
</dbReference>
<protein>
    <submittedName>
        <fullName evidence="7">FAD/NAD(P)-binding domain-containing protein</fullName>
    </submittedName>
</protein>
<evidence type="ECO:0000256" key="2">
    <source>
        <dbReference type="ARBA" id="ARBA00022630"/>
    </source>
</evidence>
<dbReference type="GO" id="GO:0004497">
    <property type="term" value="F:monooxygenase activity"/>
    <property type="evidence" value="ECO:0007669"/>
    <property type="project" value="UniProtKB-KW"/>
</dbReference>
<organism evidence="7 8">
    <name type="scientific">Polyplosphaeria fusca</name>
    <dbReference type="NCBI Taxonomy" id="682080"/>
    <lineage>
        <taxon>Eukaryota</taxon>
        <taxon>Fungi</taxon>
        <taxon>Dikarya</taxon>
        <taxon>Ascomycota</taxon>
        <taxon>Pezizomycotina</taxon>
        <taxon>Dothideomycetes</taxon>
        <taxon>Pleosporomycetidae</taxon>
        <taxon>Pleosporales</taxon>
        <taxon>Tetraplosphaeriaceae</taxon>
        <taxon>Polyplosphaeria</taxon>
    </lineage>
</organism>
<gene>
    <name evidence="7" type="ORF">EJ04DRAFT_516762</name>
</gene>
<dbReference type="SUPFAM" id="SSF51905">
    <property type="entry name" value="FAD/NAD(P)-binding domain"/>
    <property type="match status" value="1"/>
</dbReference>
<keyword evidence="4" id="KW-0560">Oxidoreductase</keyword>
<dbReference type="InterPro" id="IPR036188">
    <property type="entry name" value="FAD/NAD-bd_sf"/>
</dbReference>
<evidence type="ECO:0000256" key="5">
    <source>
        <dbReference type="ARBA" id="ARBA00023033"/>
    </source>
</evidence>
<keyword evidence="5" id="KW-0503">Monooxygenase</keyword>
<name>A0A9P4QJ14_9PLEO</name>
<accession>A0A9P4QJ14</accession>
<dbReference type="Gene3D" id="3.50.50.60">
    <property type="entry name" value="FAD/NAD(P)-binding domain"/>
    <property type="match status" value="1"/>
</dbReference>
<evidence type="ECO:0000256" key="3">
    <source>
        <dbReference type="ARBA" id="ARBA00022827"/>
    </source>
</evidence>
<feature type="domain" description="FAD-binding" evidence="6">
    <location>
        <begin position="8"/>
        <end position="377"/>
    </location>
</feature>
<evidence type="ECO:0000313" key="7">
    <source>
        <dbReference type="EMBL" id="KAF2728208.1"/>
    </source>
</evidence>
<comment type="caution">
    <text evidence="7">The sequence shown here is derived from an EMBL/GenBank/DDBJ whole genome shotgun (WGS) entry which is preliminary data.</text>
</comment>
<dbReference type="GO" id="GO:0071949">
    <property type="term" value="F:FAD binding"/>
    <property type="evidence" value="ECO:0007669"/>
    <property type="project" value="InterPro"/>
</dbReference>
<keyword evidence="2" id="KW-0285">Flavoprotein</keyword>
<sequence>MANSPPFEIAIAGAGMGGLAAALALAKAGHTNITVYEMASDLGFVGAGIQLAPNMARILDRLGCWKQIADEAVQCYETSIREGSTNKELGHVALDYVEKTYGYPHMVGHRSSLAGSIYDGCKKESDKITFKFRSTISDIQFSPRPSFQLTPRDSEPYRVECDILLGCDGVKSNTRVAMLEELNETASVVDTGQAAYRIMLTRDQMKHDPELLALIDTDTVTRWIGHRRHIIAYPISNKTIYNISTAQPDDNFAEAPTASYTTKGSKSTMIQVYGDYCPMIHRMLDLVPEGEVCEWKLRVHAPLSTWVHGSMALVGDACHPTLPHLAQGAAQAIEDAAVLGVTLAPSRIADRRPETINKALKVYESVRKSRAEALVELAAENGRSMHLGEGKAKEERDKVFAALKTGKGPVPDKWADADVQRMIYGFDCVTEAEKACREEGLVAKLDA</sequence>